<keyword evidence="2" id="KW-0677">Repeat</keyword>
<feature type="compositionally biased region" description="Acidic residues" evidence="4">
    <location>
        <begin position="532"/>
        <end position="541"/>
    </location>
</feature>
<dbReference type="Pfam" id="PF00400">
    <property type="entry name" value="WD40"/>
    <property type="match status" value="3"/>
</dbReference>
<dbReference type="PANTHER" id="PTHR35391">
    <property type="entry name" value="C2H2-TYPE DOMAIN-CONTAINING PROTEIN-RELATED"/>
    <property type="match status" value="1"/>
</dbReference>
<dbReference type="SMART" id="SM00320">
    <property type="entry name" value="WD40"/>
    <property type="match status" value="3"/>
</dbReference>
<name>A0AAN6NY18_9PEZI</name>
<dbReference type="PROSITE" id="PS00678">
    <property type="entry name" value="WD_REPEATS_1"/>
    <property type="match status" value="2"/>
</dbReference>
<dbReference type="PROSITE" id="PS50294">
    <property type="entry name" value="WD_REPEATS_REGION"/>
    <property type="match status" value="3"/>
</dbReference>
<gene>
    <name evidence="5" type="ORF">QBC32DRAFT_324617</name>
</gene>
<dbReference type="PANTHER" id="PTHR35391:SF7">
    <property type="entry name" value="C2H2-TYPE DOMAIN-CONTAINING PROTEIN"/>
    <property type="match status" value="1"/>
</dbReference>
<feature type="repeat" description="WD" evidence="3">
    <location>
        <begin position="821"/>
        <end position="862"/>
    </location>
</feature>
<sequence>MATTQSQKTVAEWAGLVLRLFQQCFTLPASLHPQKTALVEDQLARFSIWTSSIGVFAAGRASMDHRLREAPEVHDAVTTLLESVSNSMQNVLSILRDIIDAQNKIPEDGSSTTQEELDTSIRSLATDITLLYRLSNTIQRASKKSRNLEAAKSYCIRDDDGNNAEPLLQAVYEHYIRGRFPEISDDLSQRLASSMVLRRKRILYRRSRYGKAPIRTTKTAPEPKIEAAPVTSQQQVLTTLEVPKDFREDSPAQSPAPLPSIIQSAAPSATTLAAESYKKAAAPSVVSATKTVALGNHEGLIFPPAPLGRVRQRHKVWKKQAREQYMKDTDFPPYSKDQLWKILLGHPVTDRKSGNAPTQDPNIQKLMTKIQNALKLEWDKCLQAVNEVICPFCLYALPCISISDDKRWKAHVTNDLDPYVCLFDDCDQPDELFSHSDDWRRHMREHTLRWRCNSKSHGVLVFPTEGEYLSHMREAHSSFTEPQLQVLAKRNGRPIEPMFKLCPICGTSDATDSLDHIIGHLRSLALKSLPAYEDETSESSDGETGSSATSKTRSTVRNDPDKHVIPVFQELENDPILFSHSPGQASLDPYARFGGFKKYLALQGSRSVRAGPRMGETNQGPLSFFVPPAFTEKEPILWYKDPSIEFVTADIMDEWNRTPKEHRRSFEWGFITDANDGPPRNLGDDSDLGDPIIWALIQGKRRDLAKNITLSTDRESNTETTGHGGNVQLLLDKGAEVNAQGGDFDNAPQAASYRGHGDIPAAASRSAPRLASGSCLQTLKGHSDYVRSIAFSPDGQRLASGSDDRTIKIWDAASGSCLQTLEGHSSYVYSVAFSPDGQRLASGSNDKTIKIWDLASGNCLQTLEGHSGSVYSVAFSPDGQRLASGRAIT</sequence>
<accession>A0AAN6NY18</accession>
<reference evidence="5" key="1">
    <citation type="journal article" date="2023" name="Mol. Phylogenet. Evol.">
        <title>Genome-scale phylogeny and comparative genomics of the fungal order Sordariales.</title>
        <authorList>
            <person name="Hensen N."/>
            <person name="Bonometti L."/>
            <person name="Westerberg I."/>
            <person name="Brannstrom I.O."/>
            <person name="Guillou S."/>
            <person name="Cros-Aarteil S."/>
            <person name="Calhoun S."/>
            <person name="Haridas S."/>
            <person name="Kuo A."/>
            <person name="Mondo S."/>
            <person name="Pangilinan J."/>
            <person name="Riley R."/>
            <person name="LaButti K."/>
            <person name="Andreopoulos B."/>
            <person name="Lipzen A."/>
            <person name="Chen C."/>
            <person name="Yan M."/>
            <person name="Daum C."/>
            <person name="Ng V."/>
            <person name="Clum A."/>
            <person name="Steindorff A."/>
            <person name="Ohm R.A."/>
            <person name="Martin F."/>
            <person name="Silar P."/>
            <person name="Natvig D.O."/>
            <person name="Lalanne C."/>
            <person name="Gautier V."/>
            <person name="Ament-Velasquez S.L."/>
            <person name="Kruys A."/>
            <person name="Hutchinson M.I."/>
            <person name="Powell A.J."/>
            <person name="Barry K."/>
            <person name="Miller A.N."/>
            <person name="Grigoriev I.V."/>
            <person name="Debuchy R."/>
            <person name="Gladieux P."/>
            <person name="Hiltunen Thoren M."/>
            <person name="Johannesson H."/>
        </authorList>
    </citation>
    <scope>NUCLEOTIDE SEQUENCE</scope>
    <source>
        <strain evidence="5">CBS 626.80</strain>
    </source>
</reference>
<dbReference type="CDD" id="cd00200">
    <property type="entry name" value="WD40"/>
    <property type="match status" value="1"/>
</dbReference>
<dbReference type="PRINTS" id="PR00320">
    <property type="entry name" value="GPROTEINBRPT"/>
</dbReference>
<evidence type="ECO:0000256" key="3">
    <source>
        <dbReference type="PROSITE-ProRule" id="PRU00221"/>
    </source>
</evidence>
<feature type="region of interest" description="Disordered" evidence="4">
    <location>
        <begin position="213"/>
        <end position="233"/>
    </location>
</feature>
<comment type="caution">
    <text evidence="5">The sequence shown here is derived from an EMBL/GenBank/DDBJ whole genome shotgun (WGS) entry which is preliminary data.</text>
</comment>
<keyword evidence="6" id="KW-1185">Reference proteome</keyword>
<evidence type="ECO:0000256" key="1">
    <source>
        <dbReference type="ARBA" id="ARBA00022574"/>
    </source>
</evidence>
<dbReference type="PROSITE" id="PS50082">
    <property type="entry name" value="WD_REPEATS_2"/>
    <property type="match status" value="3"/>
</dbReference>
<dbReference type="Proteomes" id="UP001303222">
    <property type="component" value="Unassembled WGS sequence"/>
</dbReference>
<dbReference type="InterPro" id="IPR020472">
    <property type="entry name" value="WD40_PAC1"/>
</dbReference>
<evidence type="ECO:0000256" key="2">
    <source>
        <dbReference type="ARBA" id="ARBA00022737"/>
    </source>
</evidence>
<dbReference type="InterPro" id="IPR015943">
    <property type="entry name" value="WD40/YVTN_repeat-like_dom_sf"/>
</dbReference>
<proteinExistence type="predicted"/>
<evidence type="ECO:0008006" key="7">
    <source>
        <dbReference type="Google" id="ProtNLM"/>
    </source>
</evidence>
<evidence type="ECO:0000313" key="5">
    <source>
        <dbReference type="EMBL" id="KAK3952208.1"/>
    </source>
</evidence>
<evidence type="ECO:0000256" key="4">
    <source>
        <dbReference type="SAM" id="MobiDB-lite"/>
    </source>
</evidence>
<dbReference type="SUPFAM" id="SSF50978">
    <property type="entry name" value="WD40 repeat-like"/>
    <property type="match status" value="1"/>
</dbReference>
<dbReference type="InterPro" id="IPR001680">
    <property type="entry name" value="WD40_rpt"/>
</dbReference>
<dbReference type="AlphaFoldDB" id="A0AAN6NY18"/>
<dbReference type="InterPro" id="IPR036322">
    <property type="entry name" value="WD40_repeat_dom_sf"/>
</dbReference>
<feature type="region of interest" description="Disordered" evidence="4">
    <location>
        <begin position="532"/>
        <end position="561"/>
    </location>
</feature>
<keyword evidence="1 3" id="KW-0853">WD repeat</keyword>
<feature type="repeat" description="WD" evidence="3">
    <location>
        <begin position="779"/>
        <end position="820"/>
    </location>
</feature>
<organism evidence="5 6">
    <name type="scientific">Pseudoneurospora amorphoporcata</name>
    <dbReference type="NCBI Taxonomy" id="241081"/>
    <lineage>
        <taxon>Eukaryota</taxon>
        <taxon>Fungi</taxon>
        <taxon>Dikarya</taxon>
        <taxon>Ascomycota</taxon>
        <taxon>Pezizomycotina</taxon>
        <taxon>Sordariomycetes</taxon>
        <taxon>Sordariomycetidae</taxon>
        <taxon>Sordariales</taxon>
        <taxon>Sordariaceae</taxon>
        <taxon>Pseudoneurospora</taxon>
    </lineage>
</organism>
<dbReference type="EMBL" id="MU859129">
    <property type="protein sequence ID" value="KAK3952208.1"/>
    <property type="molecule type" value="Genomic_DNA"/>
</dbReference>
<dbReference type="Gene3D" id="2.130.10.10">
    <property type="entry name" value="YVTN repeat-like/Quinoprotein amine dehydrogenase"/>
    <property type="match status" value="2"/>
</dbReference>
<reference evidence="5" key="2">
    <citation type="submission" date="2023-06" db="EMBL/GenBank/DDBJ databases">
        <authorList>
            <consortium name="Lawrence Berkeley National Laboratory"/>
            <person name="Mondo S.J."/>
            <person name="Hensen N."/>
            <person name="Bonometti L."/>
            <person name="Westerberg I."/>
            <person name="Brannstrom I.O."/>
            <person name="Guillou S."/>
            <person name="Cros-Aarteil S."/>
            <person name="Calhoun S."/>
            <person name="Haridas S."/>
            <person name="Kuo A."/>
            <person name="Pangilinan J."/>
            <person name="Riley R."/>
            <person name="Labutti K."/>
            <person name="Andreopoulos B."/>
            <person name="Lipzen A."/>
            <person name="Chen C."/>
            <person name="Yanf M."/>
            <person name="Daum C."/>
            <person name="Ng V."/>
            <person name="Clum A."/>
            <person name="Steindorff A."/>
            <person name="Ohm R."/>
            <person name="Martin F."/>
            <person name="Silar P."/>
            <person name="Natvig D."/>
            <person name="Lalanne C."/>
            <person name="Gautier V."/>
            <person name="Ament-Velasquez S.L."/>
            <person name="Kruys A."/>
            <person name="Hutchinson M.I."/>
            <person name="Powell A.J."/>
            <person name="Barry K."/>
            <person name="Miller A.N."/>
            <person name="Grigoriev I.V."/>
            <person name="Debuchy R."/>
            <person name="Gladieux P."/>
            <person name="Thoren M.H."/>
            <person name="Johannesson H."/>
        </authorList>
    </citation>
    <scope>NUCLEOTIDE SEQUENCE</scope>
    <source>
        <strain evidence="5">CBS 626.80</strain>
    </source>
</reference>
<protein>
    <recommendedName>
        <fullName evidence="7">Vegetative incompatibility protein HET-E-1</fullName>
    </recommendedName>
</protein>
<evidence type="ECO:0000313" key="6">
    <source>
        <dbReference type="Proteomes" id="UP001303222"/>
    </source>
</evidence>
<dbReference type="InterPro" id="IPR019775">
    <property type="entry name" value="WD40_repeat_CS"/>
</dbReference>
<feature type="region of interest" description="Disordered" evidence="4">
    <location>
        <begin position="739"/>
        <end position="760"/>
    </location>
</feature>
<feature type="repeat" description="WD" evidence="3">
    <location>
        <begin position="863"/>
        <end position="885"/>
    </location>
</feature>